<dbReference type="SUPFAM" id="SSF55326">
    <property type="entry name" value="PurM N-terminal domain-like"/>
    <property type="match status" value="1"/>
</dbReference>
<keyword evidence="1" id="KW-0479">Metal-binding</keyword>
<proteinExistence type="inferred from homology"/>
<dbReference type="UniPathway" id="UPA00060">
    <property type="reaction ID" value="UER00142"/>
</dbReference>
<feature type="binding site" evidence="1">
    <location>
        <position position="83"/>
    </location>
    <ligand>
        <name>Mg(2+)</name>
        <dbReference type="ChEBI" id="CHEBI:18420"/>
        <label>4</label>
    </ligand>
</feature>
<feature type="binding site" evidence="1">
    <location>
        <position position="224"/>
    </location>
    <ligand>
        <name>Mg(2+)</name>
        <dbReference type="ChEBI" id="CHEBI:18420"/>
        <label>5</label>
    </ligand>
</feature>
<gene>
    <name evidence="1 3" type="primary">thiL</name>
    <name evidence="3" type="ORF">ENX16_02520</name>
</gene>
<comment type="miscellaneous">
    <text evidence="1">Reaction mechanism of ThiL seems to utilize a direct, inline transfer of the gamma-phosphate of ATP to TMP rather than a phosphorylated enzyme intermediate.</text>
</comment>
<dbReference type="PANTHER" id="PTHR30270:SF0">
    <property type="entry name" value="THIAMINE-MONOPHOSPHATE KINASE"/>
    <property type="match status" value="1"/>
</dbReference>
<dbReference type="Gene3D" id="3.30.1330.10">
    <property type="entry name" value="PurM-like, N-terminal domain"/>
    <property type="match status" value="1"/>
</dbReference>
<dbReference type="GO" id="GO:0009030">
    <property type="term" value="F:thiamine-phosphate kinase activity"/>
    <property type="evidence" value="ECO:0007669"/>
    <property type="project" value="UniProtKB-UniRule"/>
</dbReference>
<dbReference type="AlphaFoldDB" id="A0A7V3PT71"/>
<dbReference type="EC" id="2.7.4.16" evidence="1"/>
<dbReference type="Pfam" id="PF00586">
    <property type="entry name" value="AIRS"/>
    <property type="match status" value="1"/>
</dbReference>
<feature type="binding site" evidence="1">
    <location>
        <position position="83"/>
    </location>
    <ligand>
        <name>Mg(2+)</name>
        <dbReference type="ChEBI" id="CHEBI:18420"/>
        <label>3</label>
    </ligand>
</feature>
<feature type="domain" description="PurM-like N-terminal" evidence="2">
    <location>
        <begin position="38"/>
        <end position="147"/>
    </location>
</feature>
<protein>
    <recommendedName>
        <fullName evidence="1">Thiamine-monophosphate kinase</fullName>
        <shortName evidence="1">TMP kinase</shortName>
        <shortName evidence="1">Thiamine-phosphate kinase</shortName>
        <ecNumber evidence="1">2.7.4.16</ecNumber>
    </recommendedName>
</protein>
<feature type="binding site" evidence="1">
    <location>
        <position position="221"/>
    </location>
    <ligand>
        <name>Mg(2+)</name>
        <dbReference type="ChEBI" id="CHEBI:18420"/>
        <label>3</label>
    </ligand>
</feature>
<organism evidence="3">
    <name type="scientific">candidate division WOR-3 bacterium</name>
    <dbReference type="NCBI Taxonomy" id="2052148"/>
    <lineage>
        <taxon>Bacteria</taxon>
        <taxon>Bacteria division WOR-3</taxon>
    </lineage>
</organism>
<feature type="binding site" evidence="1">
    <location>
        <position position="154"/>
    </location>
    <ligand>
        <name>ATP</name>
        <dbReference type="ChEBI" id="CHEBI:30616"/>
    </ligand>
</feature>
<dbReference type="SUPFAM" id="SSF56042">
    <property type="entry name" value="PurM C-terminal domain-like"/>
    <property type="match status" value="1"/>
</dbReference>
<reference evidence="3" key="1">
    <citation type="journal article" date="2020" name="mSystems">
        <title>Genome- and Community-Level Interaction Insights into Carbon Utilization and Element Cycling Functions of Hydrothermarchaeota in Hydrothermal Sediment.</title>
        <authorList>
            <person name="Zhou Z."/>
            <person name="Liu Y."/>
            <person name="Xu W."/>
            <person name="Pan J."/>
            <person name="Luo Z.H."/>
            <person name="Li M."/>
        </authorList>
    </citation>
    <scope>NUCLEOTIDE SEQUENCE [LARGE SCALE GENOMIC DNA]</scope>
    <source>
        <strain evidence="3">SpSt-914</strain>
    </source>
</reference>
<feature type="binding site" evidence="1">
    <location>
        <position position="54"/>
    </location>
    <ligand>
        <name>Mg(2+)</name>
        <dbReference type="ChEBI" id="CHEBI:18420"/>
        <label>2</label>
    </ligand>
</feature>
<feature type="binding site" evidence="1">
    <location>
        <position position="274"/>
    </location>
    <ligand>
        <name>substrate</name>
    </ligand>
</feature>
<feature type="binding site" evidence="1">
    <location>
        <position position="113"/>
    </location>
    <ligand>
        <name>ATP</name>
        <dbReference type="ChEBI" id="CHEBI:30616"/>
    </ligand>
</feature>
<dbReference type="InterPro" id="IPR036676">
    <property type="entry name" value="PurM-like_C_sf"/>
</dbReference>
<feature type="binding site" evidence="1">
    <location>
        <position position="40"/>
    </location>
    <ligand>
        <name>Mg(2+)</name>
        <dbReference type="ChEBI" id="CHEBI:18420"/>
        <label>3</label>
    </ligand>
</feature>
<dbReference type="NCBIfam" id="TIGR01379">
    <property type="entry name" value="thiL"/>
    <property type="match status" value="1"/>
</dbReference>
<comment type="catalytic activity">
    <reaction evidence="1">
        <text>thiamine phosphate + ATP = thiamine diphosphate + ADP</text>
        <dbReference type="Rhea" id="RHEA:15913"/>
        <dbReference type="ChEBI" id="CHEBI:30616"/>
        <dbReference type="ChEBI" id="CHEBI:37575"/>
        <dbReference type="ChEBI" id="CHEBI:58937"/>
        <dbReference type="ChEBI" id="CHEBI:456216"/>
        <dbReference type="EC" id="2.7.4.16"/>
    </reaction>
</comment>
<dbReference type="EMBL" id="DTMZ01000052">
    <property type="protein sequence ID" value="HGD12938.1"/>
    <property type="molecule type" value="Genomic_DNA"/>
</dbReference>
<keyword evidence="1" id="KW-0547">Nucleotide-binding</keyword>
<comment type="similarity">
    <text evidence="1">Belongs to the thiamine-monophosphate kinase family.</text>
</comment>
<dbReference type="GO" id="GO:0009229">
    <property type="term" value="P:thiamine diphosphate biosynthetic process"/>
    <property type="evidence" value="ECO:0007669"/>
    <property type="project" value="UniProtKB-UniRule"/>
</dbReference>
<dbReference type="InterPro" id="IPR016188">
    <property type="entry name" value="PurM-like_N"/>
</dbReference>
<feature type="binding site" evidence="1">
    <location>
        <position position="131"/>
    </location>
    <ligand>
        <name>Mg(2+)</name>
        <dbReference type="ChEBI" id="CHEBI:18420"/>
        <label>1</label>
    </ligand>
</feature>
<evidence type="ECO:0000259" key="2">
    <source>
        <dbReference type="Pfam" id="PF00586"/>
    </source>
</evidence>
<keyword evidence="1 3" id="KW-0418">Kinase</keyword>
<feature type="binding site" evidence="1">
    <location>
        <position position="52"/>
    </location>
    <ligand>
        <name>Mg(2+)</name>
        <dbReference type="ChEBI" id="CHEBI:18420"/>
        <label>4</label>
    </ligand>
</feature>
<dbReference type="CDD" id="cd02194">
    <property type="entry name" value="ThiL"/>
    <property type="match status" value="1"/>
</dbReference>
<dbReference type="GO" id="GO:0000287">
    <property type="term" value="F:magnesium ion binding"/>
    <property type="evidence" value="ECO:0007669"/>
    <property type="project" value="UniProtKB-UniRule"/>
</dbReference>
<accession>A0A7V3PT71</accession>
<keyword evidence="1" id="KW-0067">ATP-binding</keyword>
<feature type="binding site" evidence="1">
    <location>
        <begin position="130"/>
        <end position="131"/>
    </location>
    <ligand>
        <name>ATP</name>
        <dbReference type="ChEBI" id="CHEBI:30616"/>
    </ligand>
</feature>
<evidence type="ECO:0000256" key="1">
    <source>
        <dbReference type="HAMAP-Rule" id="MF_02128"/>
    </source>
</evidence>
<dbReference type="HAMAP" id="MF_02128">
    <property type="entry name" value="TMP_kinase"/>
    <property type="match status" value="1"/>
</dbReference>
<dbReference type="InterPro" id="IPR036921">
    <property type="entry name" value="PurM-like_N_sf"/>
</dbReference>
<comment type="caution">
    <text evidence="3">The sequence shown here is derived from an EMBL/GenBank/DDBJ whole genome shotgun (WGS) entry which is preliminary data.</text>
</comment>
<feature type="binding site" evidence="1">
    <location>
        <position position="54"/>
    </location>
    <ligand>
        <name>Mg(2+)</name>
        <dbReference type="ChEBI" id="CHEBI:18420"/>
        <label>1</label>
    </ligand>
</feature>
<dbReference type="InterPro" id="IPR006283">
    <property type="entry name" value="ThiL-like"/>
</dbReference>
<feature type="binding site" evidence="1">
    <location>
        <position position="53"/>
    </location>
    <ligand>
        <name>Mg(2+)</name>
        <dbReference type="ChEBI" id="CHEBI:18420"/>
        <label>1</label>
    </ligand>
</feature>
<feature type="binding site" evidence="1">
    <location>
        <position position="61"/>
    </location>
    <ligand>
        <name>substrate</name>
    </ligand>
</feature>
<dbReference type="Gene3D" id="3.90.650.10">
    <property type="entry name" value="PurM-like C-terminal domain"/>
    <property type="match status" value="1"/>
</dbReference>
<comment type="pathway">
    <text evidence="1">Cofactor biosynthesis; thiamine diphosphate biosynthesis; thiamine diphosphate from thiamine phosphate: step 1/1.</text>
</comment>
<feature type="binding site" evidence="1">
    <location>
        <position position="223"/>
    </location>
    <ligand>
        <name>ATP</name>
        <dbReference type="ChEBI" id="CHEBI:30616"/>
    </ligand>
</feature>
<dbReference type="GO" id="GO:0005524">
    <property type="term" value="F:ATP binding"/>
    <property type="evidence" value="ECO:0007669"/>
    <property type="project" value="UniProtKB-UniRule"/>
</dbReference>
<name>A0A7V3PT71_UNCW3</name>
<dbReference type="PANTHER" id="PTHR30270">
    <property type="entry name" value="THIAMINE-MONOPHOSPHATE KINASE"/>
    <property type="match status" value="1"/>
</dbReference>
<keyword evidence="1" id="KW-0460">Magnesium</keyword>
<feature type="binding site" evidence="1">
    <location>
        <position position="83"/>
    </location>
    <ligand>
        <name>Mg(2+)</name>
        <dbReference type="ChEBI" id="CHEBI:18420"/>
        <label>2</label>
    </ligand>
</feature>
<dbReference type="GO" id="GO:0009228">
    <property type="term" value="P:thiamine biosynthetic process"/>
    <property type="evidence" value="ECO:0007669"/>
    <property type="project" value="UniProtKB-KW"/>
</dbReference>
<keyword evidence="1 3" id="KW-0808">Transferase</keyword>
<comment type="function">
    <text evidence="1">Catalyzes the ATP-dependent phosphorylation of thiamine-monophosphate (TMP) to form thiamine-pyrophosphate (TPP), the active form of vitamin B1.</text>
</comment>
<sequence length="327" mass="35891">MGFCYDKWVQVGKIGEERLLRLIQRVVRGRGHLLVGIGDDGLVLKDGRTVLTTDAYAQGVHFDLSYLSYYDVGRRCACAALSDLVAMGAEPVVMLVALALPRRTSTRAVQELYQGLEQVCAELNCEIGGGDIIAFDQLVLGLSALGKTRRPLLRSGAEPGDLVYVTGYTGLAETGRLLLVHKLSIRFKACGGELAIERHRHPLPRLQVLQRVRRGISALIDTSDGLGSDVRHLSQLSGVRVVIQAEKIPVHPVTRELCQVLDIDINKFVLSSGEDYELLFTSKRRLGSTVAGVPVNCIGWVEKGAGVEIENQGRRSKLRIRGYDHLK</sequence>
<evidence type="ECO:0000313" key="3">
    <source>
        <dbReference type="EMBL" id="HGD12938.1"/>
    </source>
</evidence>
<feature type="binding site" evidence="1">
    <location>
        <position position="40"/>
    </location>
    <ligand>
        <name>Mg(2+)</name>
        <dbReference type="ChEBI" id="CHEBI:18420"/>
        <label>4</label>
    </ligand>
</feature>
<feature type="binding site" evidence="1">
    <location>
        <position position="323"/>
    </location>
    <ligand>
        <name>substrate</name>
    </ligand>
</feature>
<dbReference type="PIRSF" id="PIRSF005303">
    <property type="entry name" value="Thiam_monoph_kin"/>
    <property type="match status" value="1"/>
</dbReference>
<keyword evidence="1" id="KW-0784">Thiamine biosynthesis</keyword>